<dbReference type="EMBL" id="SLXP01000003">
    <property type="protein sequence ID" value="TCP42096.1"/>
    <property type="molecule type" value="Genomic_DNA"/>
</dbReference>
<feature type="transmembrane region" description="Helical" evidence="3">
    <location>
        <begin position="290"/>
        <end position="310"/>
    </location>
</feature>
<dbReference type="Pfam" id="PF14827">
    <property type="entry name" value="dCache_3"/>
    <property type="match status" value="1"/>
</dbReference>
<evidence type="ECO:0000256" key="3">
    <source>
        <dbReference type="SAM" id="Phobius"/>
    </source>
</evidence>
<evidence type="ECO:0000313" key="5">
    <source>
        <dbReference type="EMBL" id="TCP42096.1"/>
    </source>
</evidence>
<evidence type="ECO:0000313" key="6">
    <source>
        <dbReference type="Proteomes" id="UP000294835"/>
    </source>
</evidence>
<keyword evidence="3" id="KW-0812">Transmembrane</keyword>
<dbReference type="SMART" id="SM00304">
    <property type="entry name" value="HAMP"/>
    <property type="match status" value="2"/>
</dbReference>
<evidence type="ECO:0000256" key="1">
    <source>
        <dbReference type="ARBA" id="ARBA00022500"/>
    </source>
</evidence>
<keyword evidence="1" id="KW-0145">Chemotaxis</keyword>
<dbReference type="OrthoDB" id="1776073at2"/>
<dbReference type="PROSITE" id="PS50885">
    <property type="entry name" value="HAMP"/>
    <property type="match status" value="1"/>
</dbReference>
<dbReference type="Proteomes" id="UP000294835">
    <property type="component" value="Unassembled WGS sequence"/>
</dbReference>
<name>A0A4V2SRD1_9RHOB</name>
<evidence type="ECO:0000259" key="4">
    <source>
        <dbReference type="PROSITE" id="PS50885"/>
    </source>
</evidence>
<accession>A0A4V2SRD1</accession>
<dbReference type="GO" id="GO:0007165">
    <property type="term" value="P:signal transduction"/>
    <property type="evidence" value="ECO:0007669"/>
    <property type="project" value="InterPro"/>
</dbReference>
<dbReference type="InterPro" id="IPR029151">
    <property type="entry name" value="Sensor-like_sf"/>
</dbReference>
<keyword evidence="6" id="KW-1185">Reference proteome</keyword>
<dbReference type="Gene3D" id="6.10.340.10">
    <property type="match status" value="1"/>
</dbReference>
<reference evidence="5 6" key="1">
    <citation type="submission" date="2019-03" db="EMBL/GenBank/DDBJ databases">
        <title>Genomic Encyclopedia of Type Strains, Phase IV (KMG-IV): sequencing the most valuable type-strain genomes for metagenomic binning, comparative biology and taxonomic classification.</title>
        <authorList>
            <person name="Goeker M."/>
        </authorList>
    </citation>
    <scope>NUCLEOTIDE SEQUENCE [LARGE SCALE GENOMIC DNA]</scope>
    <source>
        <strain evidence="5 6">DSM 18063</strain>
    </source>
</reference>
<dbReference type="PANTHER" id="PTHR43531">
    <property type="entry name" value="PROTEIN ICFG"/>
    <property type="match status" value="1"/>
</dbReference>
<dbReference type="PANTHER" id="PTHR43531:SF11">
    <property type="entry name" value="METHYL-ACCEPTING CHEMOTAXIS PROTEIN 3"/>
    <property type="match status" value="1"/>
</dbReference>
<keyword evidence="3" id="KW-0472">Membrane</keyword>
<keyword evidence="3" id="KW-1133">Transmembrane helix</keyword>
<dbReference type="SUPFAM" id="SSF103190">
    <property type="entry name" value="Sensory domain-like"/>
    <property type="match status" value="1"/>
</dbReference>
<protein>
    <submittedName>
        <fullName evidence="5">HAMP domain-containing protein</fullName>
    </submittedName>
</protein>
<evidence type="ECO:0000256" key="2">
    <source>
        <dbReference type="ARBA" id="ARBA00029447"/>
    </source>
</evidence>
<dbReference type="InterPro" id="IPR029150">
    <property type="entry name" value="dCache_3"/>
</dbReference>
<sequence length="478" mass="50750">MSLKTKIILAIAASVAISALLVLVPMLFGMTSLIEQGTKRELEQVRLRFETALEDRFHSSLSMASMVARMPEVQRAVATGDRQVLNDAFVPGFAALRDDQGVRQFHFHTPASHSFFRVNKPDTFGDDLSGFRQTVVKANATKAAVIGLELGRGGLGVRGIAPIAHGGAHVGTVEIGLSLDDAFFQSLVADSPAEMEFYVLPKGDISNFATSDSDAFNRTVASIELDPLLTAQDVRAARETGIEAHEIAVGDEKFSAAAFPIRDFSGDTVGLLHVMVPRSSYLAVVNEVRMIALGATGAALIIGLLGAMLFGGRITSTLAGLIDKLGRLDQGDLDIDVSAEQAAGGELGRLADGIAAFRDHRLHEVETLSRERATAQAHRTALVEVLGAGLHRLSEGDLSTPITQDLGEGYNSVRDDYNASLDSLAQLIGSLTEAATEIHARAEEIGGASDDLSHRTENQAATLEETAAALDELTGSVR</sequence>
<proteinExistence type="inferred from homology"/>
<dbReference type="AlphaFoldDB" id="A0A4V2SRD1"/>
<dbReference type="RefSeq" id="WP_132461253.1">
    <property type="nucleotide sequence ID" value="NZ_SLXP01000003.1"/>
</dbReference>
<feature type="non-terminal residue" evidence="5">
    <location>
        <position position="478"/>
    </location>
</feature>
<organism evidence="5 6">
    <name type="scientific">Rhodovulum marinum</name>
    <dbReference type="NCBI Taxonomy" id="320662"/>
    <lineage>
        <taxon>Bacteria</taxon>
        <taxon>Pseudomonadati</taxon>
        <taxon>Pseudomonadota</taxon>
        <taxon>Alphaproteobacteria</taxon>
        <taxon>Rhodobacterales</taxon>
        <taxon>Paracoccaceae</taxon>
        <taxon>Rhodovulum</taxon>
    </lineage>
</organism>
<comment type="similarity">
    <text evidence="2">Belongs to the methyl-accepting chemotaxis (MCP) protein family.</text>
</comment>
<dbReference type="GO" id="GO:0016020">
    <property type="term" value="C:membrane"/>
    <property type="evidence" value="ECO:0007669"/>
    <property type="project" value="InterPro"/>
</dbReference>
<feature type="domain" description="HAMP" evidence="4">
    <location>
        <begin position="312"/>
        <end position="366"/>
    </location>
</feature>
<gene>
    <name evidence="5" type="ORF">EV662_1031</name>
</gene>
<feature type="transmembrane region" description="Helical" evidence="3">
    <location>
        <begin position="7"/>
        <end position="28"/>
    </location>
</feature>
<dbReference type="GO" id="GO:0006935">
    <property type="term" value="P:chemotaxis"/>
    <property type="evidence" value="ECO:0007669"/>
    <property type="project" value="UniProtKB-KW"/>
</dbReference>
<dbReference type="Gene3D" id="3.30.450.20">
    <property type="entry name" value="PAS domain"/>
    <property type="match status" value="1"/>
</dbReference>
<comment type="caution">
    <text evidence="5">The sequence shown here is derived from an EMBL/GenBank/DDBJ whole genome shotgun (WGS) entry which is preliminary data.</text>
</comment>
<dbReference type="Gene3D" id="1.10.287.950">
    <property type="entry name" value="Methyl-accepting chemotaxis protein"/>
    <property type="match status" value="1"/>
</dbReference>
<dbReference type="InterPro" id="IPR003660">
    <property type="entry name" value="HAMP_dom"/>
</dbReference>
<dbReference type="InterPro" id="IPR051310">
    <property type="entry name" value="MCP_chemotaxis"/>
</dbReference>